<dbReference type="NCBIfam" id="NF004051">
    <property type="entry name" value="PRK05571.1"/>
    <property type="match status" value="1"/>
</dbReference>
<dbReference type="GO" id="GO:0004751">
    <property type="term" value="F:ribose-5-phosphate isomerase activity"/>
    <property type="evidence" value="ECO:0007669"/>
    <property type="project" value="UniProtKB-EC"/>
</dbReference>
<gene>
    <name evidence="4" type="primary">rpiB_1</name>
    <name evidence="4" type="ORF">Pla52o_07010</name>
</gene>
<keyword evidence="2 4" id="KW-0413">Isomerase</keyword>
<protein>
    <submittedName>
        <fullName evidence="4">Ribose-5-phosphate isomerase B</fullName>
        <ecNumber evidence="4">5.3.1.6</ecNumber>
    </submittedName>
</protein>
<dbReference type="NCBIfam" id="TIGR00689">
    <property type="entry name" value="rpiB_lacA_lacB"/>
    <property type="match status" value="1"/>
</dbReference>
<keyword evidence="5" id="KW-1185">Reference proteome</keyword>
<evidence type="ECO:0000256" key="3">
    <source>
        <dbReference type="PIRSR" id="PIRSR005384-1"/>
    </source>
</evidence>
<dbReference type="PANTHER" id="PTHR43732:SF1">
    <property type="entry name" value="RIBOSE 5-PHOSPHATE ISOMERASE"/>
    <property type="match status" value="1"/>
</dbReference>
<reference evidence="4 5" key="1">
    <citation type="submission" date="2019-02" db="EMBL/GenBank/DDBJ databases">
        <title>Deep-cultivation of Planctomycetes and their phenomic and genomic characterization uncovers novel biology.</title>
        <authorList>
            <person name="Wiegand S."/>
            <person name="Jogler M."/>
            <person name="Boedeker C."/>
            <person name="Pinto D."/>
            <person name="Vollmers J."/>
            <person name="Rivas-Marin E."/>
            <person name="Kohn T."/>
            <person name="Peeters S.H."/>
            <person name="Heuer A."/>
            <person name="Rast P."/>
            <person name="Oberbeckmann S."/>
            <person name="Bunk B."/>
            <person name="Jeske O."/>
            <person name="Meyerdierks A."/>
            <person name="Storesund J.E."/>
            <person name="Kallscheuer N."/>
            <person name="Luecker S."/>
            <person name="Lage O.M."/>
            <person name="Pohl T."/>
            <person name="Merkel B.J."/>
            <person name="Hornburger P."/>
            <person name="Mueller R.-W."/>
            <person name="Bruemmer F."/>
            <person name="Labrenz M."/>
            <person name="Spormann A.M."/>
            <person name="Op Den Camp H."/>
            <person name="Overmann J."/>
            <person name="Amann R."/>
            <person name="Jetten M.S.M."/>
            <person name="Mascher T."/>
            <person name="Medema M.H."/>
            <person name="Devos D.P."/>
            <person name="Kaster A.-K."/>
            <person name="Ovreas L."/>
            <person name="Rohde M."/>
            <person name="Galperin M.Y."/>
            <person name="Jogler C."/>
        </authorList>
    </citation>
    <scope>NUCLEOTIDE SEQUENCE [LARGE SCALE GENOMIC DNA]</scope>
    <source>
        <strain evidence="4 5">Pla52o</strain>
    </source>
</reference>
<feature type="active site" description="Proton acceptor" evidence="3">
    <location>
        <position position="90"/>
    </location>
</feature>
<dbReference type="InterPro" id="IPR003500">
    <property type="entry name" value="RpiB_LacA_LacB"/>
</dbReference>
<accession>A0A5C6CV58</accession>
<dbReference type="Proteomes" id="UP000316304">
    <property type="component" value="Unassembled WGS sequence"/>
</dbReference>
<evidence type="ECO:0000256" key="2">
    <source>
        <dbReference type="ARBA" id="ARBA00023235"/>
    </source>
</evidence>
<name>A0A5C6CV58_9BACT</name>
<organism evidence="4 5">
    <name type="scientific">Novipirellula galeiformis</name>
    <dbReference type="NCBI Taxonomy" id="2528004"/>
    <lineage>
        <taxon>Bacteria</taxon>
        <taxon>Pseudomonadati</taxon>
        <taxon>Planctomycetota</taxon>
        <taxon>Planctomycetia</taxon>
        <taxon>Pirellulales</taxon>
        <taxon>Pirellulaceae</taxon>
        <taxon>Novipirellula</taxon>
    </lineage>
</organism>
<comment type="similarity">
    <text evidence="1">Belongs to the LacAB/RpiB family.</text>
</comment>
<comment type="caution">
    <text evidence="4">The sequence shown here is derived from an EMBL/GenBank/DDBJ whole genome shotgun (WGS) entry which is preliminary data.</text>
</comment>
<dbReference type="Pfam" id="PF02502">
    <property type="entry name" value="LacAB_rpiB"/>
    <property type="match status" value="1"/>
</dbReference>
<dbReference type="Gene3D" id="3.40.1400.10">
    <property type="entry name" value="Sugar-phosphate isomerase, RpiB/LacA/LacB"/>
    <property type="match status" value="1"/>
</dbReference>
<dbReference type="InterPro" id="IPR004785">
    <property type="entry name" value="RpiB"/>
</dbReference>
<dbReference type="NCBIfam" id="TIGR01120">
    <property type="entry name" value="rpiB"/>
    <property type="match status" value="1"/>
</dbReference>
<dbReference type="EC" id="5.3.1.6" evidence="4"/>
<dbReference type="PIRSF" id="PIRSF005384">
    <property type="entry name" value="RpiB_LacA_B"/>
    <property type="match status" value="1"/>
</dbReference>
<sequence length="174" mass="18752">MAYPVSVVARSELDPFEKPMSESLPLRVAIGGDHAGFPLKKMIVERFGDQVNAMIDCGAHSEASCDYPDFAVAVAKEILEGRADKGIMVCGSGVGVSVAANKIHGIRASICHDTYSAHQGVEHDDMNVLCIGGRIIGSELAFEIVQTFLGAQYEPEDRHARRLAKVLEIEKNGI</sequence>
<dbReference type="GO" id="GO:0005975">
    <property type="term" value="P:carbohydrate metabolic process"/>
    <property type="evidence" value="ECO:0007669"/>
    <property type="project" value="InterPro"/>
</dbReference>
<evidence type="ECO:0000313" key="5">
    <source>
        <dbReference type="Proteomes" id="UP000316304"/>
    </source>
</evidence>
<feature type="active site" description="Proton donor" evidence="3">
    <location>
        <position position="123"/>
    </location>
</feature>
<proteinExistence type="inferred from homology"/>
<evidence type="ECO:0000256" key="1">
    <source>
        <dbReference type="ARBA" id="ARBA00008754"/>
    </source>
</evidence>
<dbReference type="PANTHER" id="PTHR43732">
    <property type="entry name" value="RIBOSE 5-PHOSPHATE ISOMERASE-RELATED"/>
    <property type="match status" value="1"/>
</dbReference>
<evidence type="ECO:0000313" key="4">
    <source>
        <dbReference type="EMBL" id="TWU26846.1"/>
    </source>
</evidence>
<dbReference type="InterPro" id="IPR051812">
    <property type="entry name" value="SPI_LacAB/RpiB"/>
</dbReference>
<dbReference type="EMBL" id="SJPT01000001">
    <property type="protein sequence ID" value="TWU26846.1"/>
    <property type="molecule type" value="Genomic_DNA"/>
</dbReference>
<dbReference type="AlphaFoldDB" id="A0A5C6CV58"/>
<dbReference type="InterPro" id="IPR036569">
    <property type="entry name" value="RpiB_LacA_LacB_sf"/>
</dbReference>
<dbReference type="SUPFAM" id="SSF89623">
    <property type="entry name" value="Ribose/Galactose isomerase RpiB/AlsB"/>
    <property type="match status" value="1"/>
</dbReference>